<protein>
    <submittedName>
        <fullName evidence="2">Uncharacterized protein</fullName>
    </submittedName>
</protein>
<feature type="compositionally biased region" description="Basic residues" evidence="1">
    <location>
        <begin position="200"/>
        <end position="228"/>
    </location>
</feature>
<dbReference type="OrthoDB" id="10555173at2759"/>
<accession>A0A0C2XQA8</accession>
<evidence type="ECO:0000313" key="3">
    <source>
        <dbReference type="Proteomes" id="UP000054097"/>
    </source>
</evidence>
<feature type="region of interest" description="Disordered" evidence="1">
    <location>
        <begin position="91"/>
        <end position="228"/>
    </location>
</feature>
<evidence type="ECO:0000313" key="2">
    <source>
        <dbReference type="EMBL" id="KIM31117.1"/>
    </source>
</evidence>
<dbReference type="Proteomes" id="UP000054097">
    <property type="component" value="Unassembled WGS sequence"/>
</dbReference>
<feature type="region of interest" description="Disordered" evidence="1">
    <location>
        <begin position="1"/>
        <end position="24"/>
    </location>
</feature>
<dbReference type="HOGENOM" id="CLU_1215427_0_0_1"/>
<keyword evidence="3" id="KW-1185">Reference proteome</keyword>
<sequence>MARTREGISPPMALSAANFSTPMDVQPRIDQIQSHYYRREPQSQPMEPYVPLQTRLNWSGSGSSESSISTPHSLPAELPLDILTHTLTEIQLPETHISTPTHCSPEVDKSDGEPLKRGSPKMPTIDEDIGKTLGLPQVRRGKQRDSAQHPKGKKTTNPSGSPKAPSSSLMDRGKSTLTPVTERSEMSTPNASTSSAPVPRHAKGPRRRARHSKGHAGAKGKPGGSKKA</sequence>
<feature type="compositionally biased region" description="Low complexity" evidence="1">
    <location>
        <begin position="59"/>
        <end position="69"/>
    </location>
</feature>
<organism evidence="2 3">
    <name type="scientific">Serendipita vermifera MAFF 305830</name>
    <dbReference type="NCBI Taxonomy" id="933852"/>
    <lineage>
        <taxon>Eukaryota</taxon>
        <taxon>Fungi</taxon>
        <taxon>Dikarya</taxon>
        <taxon>Basidiomycota</taxon>
        <taxon>Agaricomycotina</taxon>
        <taxon>Agaricomycetes</taxon>
        <taxon>Sebacinales</taxon>
        <taxon>Serendipitaceae</taxon>
        <taxon>Serendipita</taxon>
    </lineage>
</organism>
<dbReference type="EMBL" id="KN824282">
    <property type="protein sequence ID" value="KIM31117.1"/>
    <property type="molecule type" value="Genomic_DNA"/>
</dbReference>
<reference evidence="2 3" key="1">
    <citation type="submission" date="2014-04" db="EMBL/GenBank/DDBJ databases">
        <authorList>
            <consortium name="DOE Joint Genome Institute"/>
            <person name="Kuo A."/>
            <person name="Zuccaro A."/>
            <person name="Kohler A."/>
            <person name="Nagy L.G."/>
            <person name="Floudas D."/>
            <person name="Copeland A."/>
            <person name="Barry K.W."/>
            <person name="Cichocki N."/>
            <person name="Veneault-Fourrey C."/>
            <person name="LaButti K."/>
            <person name="Lindquist E.A."/>
            <person name="Lipzen A."/>
            <person name="Lundell T."/>
            <person name="Morin E."/>
            <person name="Murat C."/>
            <person name="Sun H."/>
            <person name="Tunlid A."/>
            <person name="Henrissat B."/>
            <person name="Grigoriev I.V."/>
            <person name="Hibbett D.S."/>
            <person name="Martin F."/>
            <person name="Nordberg H.P."/>
            <person name="Cantor M.N."/>
            <person name="Hua S.X."/>
        </authorList>
    </citation>
    <scope>NUCLEOTIDE SEQUENCE [LARGE SCALE GENOMIC DNA]</scope>
    <source>
        <strain evidence="2 3">MAFF 305830</strain>
    </source>
</reference>
<gene>
    <name evidence="2" type="ORF">M408DRAFT_327407</name>
</gene>
<feature type="compositionally biased region" description="Basic and acidic residues" evidence="1">
    <location>
        <begin position="105"/>
        <end position="116"/>
    </location>
</feature>
<reference evidence="3" key="2">
    <citation type="submission" date="2015-01" db="EMBL/GenBank/DDBJ databases">
        <title>Evolutionary Origins and Diversification of the Mycorrhizal Mutualists.</title>
        <authorList>
            <consortium name="DOE Joint Genome Institute"/>
            <consortium name="Mycorrhizal Genomics Consortium"/>
            <person name="Kohler A."/>
            <person name="Kuo A."/>
            <person name="Nagy L.G."/>
            <person name="Floudas D."/>
            <person name="Copeland A."/>
            <person name="Barry K.W."/>
            <person name="Cichocki N."/>
            <person name="Veneault-Fourrey C."/>
            <person name="LaButti K."/>
            <person name="Lindquist E.A."/>
            <person name="Lipzen A."/>
            <person name="Lundell T."/>
            <person name="Morin E."/>
            <person name="Murat C."/>
            <person name="Riley R."/>
            <person name="Ohm R."/>
            <person name="Sun H."/>
            <person name="Tunlid A."/>
            <person name="Henrissat B."/>
            <person name="Grigoriev I.V."/>
            <person name="Hibbett D.S."/>
            <person name="Martin F."/>
        </authorList>
    </citation>
    <scope>NUCLEOTIDE SEQUENCE [LARGE SCALE GENOMIC DNA]</scope>
    <source>
        <strain evidence="3">MAFF 305830</strain>
    </source>
</reference>
<dbReference type="AlphaFoldDB" id="A0A0C2XQA8"/>
<evidence type="ECO:0000256" key="1">
    <source>
        <dbReference type="SAM" id="MobiDB-lite"/>
    </source>
</evidence>
<proteinExistence type="predicted"/>
<name>A0A0C2XQA8_SERVB</name>
<feature type="compositionally biased region" description="Polar residues" evidence="1">
    <location>
        <begin position="155"/>
        <end position="196"/>
    </location>
</feature>
<feature type="region of interest" description="Disordered" evidence="1">
    <location>
        <begin position="54"/>
        <end position="74"/>
    </location>
</feature>